<comment type="caution">
    <text evidence="1">The sequence shown here is derived from an EMBL/GenBank/DDBJ whole genome shotgun (WGS) entry which is preliminary data.</text>
</comment>
<protein>
    <submittedName>
        <fullName evidence="1">Uncharacterized protein</fullName>
    </submittedName>
</protein>
<name>A0A0E3BAY8_9BURK</name>
<sequence length="96" mass="10564">MKYVVAQSFRLETHTSSADVRQVELRIDKLLNEAGWSEKFCGLAATAEYFFGKCGNLHGSFIGLWAKGFHLGAIALFDPSIGAEKIAHLILAKVDH</sequence>
<dbReference type="AlphaFoldDB" id="A0A0E3BAY8"/>
<dbReference type="EMBL" id="AWTN01000114">
    <property type="protein sequence ID" value="KGG86203.1"/>
    <property type="molecule type" value="Genomic_DNA"/>
</dbReference>
<proteinExistence type="predicted"/>
<gene>
    <name evidence="1" type="ORF">P245_21020</name>
</gene>
<organism evidence="1 2">
    <name type="scientific">Comamonas thiooxydans</name>
    <dbReference type="NCBI Taxonomy" id="363952"/>
    <lineage>
        <taxon>Bacteria</taxon>
        <taxon>Pseudomonadati</taxon>
        <taxon>Pseudomonadota</taxon>
        <taxon>Betaproteobacteria</taxon>
        <taxon>Burkholderiales</taxon>
        <taxon>Comamonadaceae</taxon>
        <taxon>Comamonas</taxon>
    </lineage>
</organism>
<dbReference type="RefSeq" id="WP_034382209.1">
    <property type="nucleotide sequence ID" value="NZ_AWTN01000114.1"/>
</dbReference>
<accession>A0A0E3BAY8</accession>
<dbReference type="Proteomes" id="UP000029567">
    <property type="component" value="Unassembled WGS sequence"/>
</dbReference>
<evidence type="ECO:0000313" key="2">
    <source>
        <dbReference type="Proteomes" id="UP000029567"/>
    </source>
</evidence>
<reference evidence="1 2" key="1">
    <citation type="submission" date="2013-09" db="EMBL/GenBank/DDBJ databases">
        <title>High correlation between genotypes and phenotypes of environmental bacteria Comamonas testosteroni strains.</title>
        <authorList>
            <person name="Liu L."/>
            <person name="Zhu W."/>
            <person name="Xia X."/>
            <person name="Xu B."/>
            <person name="Luo M."/>
            <person name="Wang G."/>
        </authorList>
    </citation>
    <scope>NUCLEOTIDE SEQUENCE [LARGE SCALE GENOMIC DNA]</scope>
    <source>
        <strain evidence="1 2">JL14</strain>
    </source>
</reference>
<evidence type="ECO:0000313" key="1">
    <source>
        <dbReference type="EMBL" id="KGG86203.1"/>
    </source>
</evidence>